<protein>
    <submittedName>
        <fullName evidence="2">Uncharacterized protein</fullName>
    </submittedName>
</protein>
<sequence length="56" mass="6526">MMFSVLLVSFLFTHLFSINIFLWFITVQRIQVIELHRHCSLGRGAAPKVPVQPWEA</sequence>
<gene>
    <name evidence="2" type="ORF">SLEP1_g12356</name>
</gene>
<keyword evidence="1" id="KW-1133">Transmembrane helix</keyword>
<name>A0AAV5II55_9ROSI</name>
<comment type="caution">
    <text evidence="2">The sequence shown here is derived from an EMBL/GenBank/DDBJ whole genome shotgun (WGS) entry which is preliminary data.</text>
</comment>
<proteinExistence type="predicted"/>
<keyword evidence="3" id="KW-1185">Reference proteome</keyword>
<organism evidence="2 3">
    <name type="scientific">Rubroshorea leprosula</name>
    <dbReference type="NCBI Taxonomy" id="152421"/>
    <lineage>
        <taxon>Eukaryota</taxon>
        <taxon>Viridiplantae</taxon>
        <taxon>Streptophyta</taxon>
        <taxon>Embryophyta</taxon>
        <taxon>Tracheophyta</taxon>
        <taxon>Spermatophyta</taxon>
        <taxon>Magnoliopsida</taxon>
        <taxon>eudicotyledons</taxon>
        <taxon>Gunneridae</taxon>
        <taxon>Pentapetalae</taxon>
        <taxon>rosids</taxon>
        <taxon>malvids</taxon>
        <taxon>Malvales</taxon>
        <taxon>Dipterocarpaceae</taxon>
        <taxon>Rubroshorea</taxon>
    </lineage>
</organism>
<dbReference type="Proteomes" id="UP001054252">
    <property type="component" value="Unassembled WGS sequence"/>
</dbReference>
<dbReference type="AlphaFoldDB" id="A0AAV5II55"/>
<reference evidence="2 3" key="1">
    <citation type="journal article" date="2021" name="Commun. Biol.">
        <title>The genome of Shorea leprosula (Dipterocarpaceae) highlights the ecological relevance of drought in aseasonal tropical rainforests.</title>
        <authorList>
            <person name="Ng K.K.S."/>
            <person name="Kobayashi M.J."/>
            <person name="Fawcett J.A."/>
            <person name="Hatakeyama M."/>
            <person name="Paape T."/>
            <person name="Ng C.H."/>
            <person name="Ang C.C."/>
            <person name="Tnah L.H."/>
            <person name="Lee C.T."/>
            <person name="Nishiyama T."/>
            <person name="Sese J."/>
            <person name="O'Brien M.J."/>
            <person name="Copetti D."/>
            <person name="Mohd Noor M.I."/>
            <person name="Ong R.C."/>
            <person name="Putra M."/>
            <person name="Sireger I.Z."/>
            <person name="Indrioko S."/>
            <person name="Kosugi Y."/>
            <person name="Izuno A."/>
            <person name="Isagi Y."/>
            <person name="Lee S.L."/>
            <person name="Shimizu K.K."/>
        </authorList>
    </citation>
    <scope>NUCLEOTIDE SEQUENCE [LARGE SCALE GENOMIC DNA]</scope>
    <source>
        <strain evidence="2">214</strain>
    </source>
</reference>
<dbReference type="EMBL" id="BPVZ01000014">
    <property type="protein sequence ID" value="GKU99515.1"/>
    <property type="molecule type" value="Genomic_DNA"/>
</dbReference>
<evidence type="ECO:0000313" key="3">
    <source>
        <dbReference type="Proteomes" id="UP001054252"/>
    </source>
</evidence>
<feature type="transmembrane region" description="Helical" evidence="1">
    <location>
        <begin position="6"/>
        <end position="27"/>
    </location>
</feature>
<accession>A0AAV5II55</accession>
<keyword evidence="1" id="KW-0472">Membrane</keyword>
<keyword evidence="1" id="KW-0812">Transmembrane</keyword>
<evidence type="ECO:0000313" key="2">
    <source>
        <dbReference type="EMBL" id="GKU99515.1"/>
    </source>
</evidence>
<evidence type="ECO:0000256" key="1">
    <source>
        <dbReference type="SAM" id="Phobius"/>
    </source>
</evidence>